<reference evidence="1 2" key="1">
    <citation type="submission" date="2015-10" db="EMBL/GenBank/DDBJ databases">
        <title>Candidatus Desulfofervidus auxilii, a hydrogenotrophic sulfate-reducing bacterium involved in the thermophilic anaerobic oxidation of methane.</title>
        <authorList>
            <person name="Krukenberg V."/>
            <person name="Richter M."/>
            <person name="Wegener G."/>
        </authorList>
    </citation>
    <scope>NUCLEOTIDE SEQUENCE [LARGE SCALE GENOMIC DNA]</scope>
    <source>
        <strain evidence="1 2">HS1</strain>
    </source>
</reference>
<sequence length="339" mass="39290">MYQVDIFSTTHPLNNKTASAAILRSNNHQKTVTCIVPTMDRKMAEFHAISKAVSSLKKPENTVVKLYSLQNLSYFFKNKPVEAKYHQTIRELKEKLKKCKQVIIAKNTLKYQHIFNQAKITAMQIDREKNKGNTKTTSISDKKRAIELLRADLPTWKNNIPPTPKEIESSPSLEHFLAEHLKSPDYGTRTKITDISFIKAILEKVRAYRSRDLSHYDGYDPDIYKTAKTETITLKVDNEFYLLKNGKRIDCNLKDKYFDGMRINITTNHTRDMMTGFQILLDFFYPDEGYRKKCVIFDIKPKTQIALEGKNIKQQDIRPDQTKTTKEKNGLKQLLLFGG</sequence>
<evidence type="ECO:0000313" key="1">
    <source>
        <dbReference type="EMBL" id="AMM40752.1"/>
    </source>
</evidence>
<dbReference type="AlphaFoldDB" id="A0A7U4QJZ3"/>
<accession>A0A7U4QJZ3</accession>
<name>A0A7U4QJZ3_DESA2</name>
<dbReference type="KEGG" id="daw:HS1_000948"/>
<proteinExistence type="predicted"/>
<organism evidence="1 2">
    <name type="scientific">Desulfofervidus auxilii</name>
    <dbReference type="NCBI Taxonomy" id="1621989"/>
    <lineage>
        <taxon>Bacteria</taxon>
        <taxon>Pseudomonadati</taxon>
        <taxon>Thermodesulfobacteriota</taxon>
        <taxon>Candidatus Desulfofervidia</taxon>
        <taxon>Candidatus Desulfofervidales</taxon>
        <taxon>Candidatus Desulfofervidaceae</taxon>
        <taxon>Candidatus Desulfofervidus</taxon>
    </lineage>
</organism>
<keyword evidence="2" id="KW-1185">Reference proteome</keyword>
<evidence type="ECO:0000313" key="2">
    <source>
        <dbReference type="Proteomes" id="UP000070560"/>
    </source>
</evidence>
<dbReference type="EMBL" id="CP013015">
    <property type="protein sequence ID" value="AMM40752.1"/>
    <property type="molecule type" value="Genomic_DNA"/>
</dbReference>
<dbReference type="Proteomes" id="UP000070560">
    <property type="component" value="Chromosome"/>
</dbReference>
<protein>
    <submittedName>
        <fullName evidence="1">Uncharacterized protein</fullName>
    </submittedName>
</protein>
<dbReference type="RefSeq" id="WP_156469390.1">
    <property type="nucleotide sequence ID" value="NZ_CP013015.1"/>
</dbReference>
<gene>
    <name evidence="1" type="ORF">HS1_000948</name>
</gene>